<dbReference type="RefSeq" id="WP_181059159.1">
    <property type="nucleotide sequence ID" value="NZ_JACDTY010000009.1"/>
</dbReference>
<dbReference type="InterPro" id="IPR012340">
    <property type="entry name" value="NA-bd_OB-fold"/>
</dbReference>
<dbReference type="GO" id="GO:0016887">
    <property type="term" value="F:ATP hydrolysis activity"/>
    <property type="evidence" value="ECO:0007669"/>
    <property type="project" value="InterPro"/>
</dbReference>
<dbReference type="PROSITE" id="PS50893">
    <property type="entry name" value="ABC_TRANSPORTER_2"/>
    <property type="match status" value="1"/>
</dbReference>
<keyword evidence="4" id="KW-0547">Nucleotide-binding</keyword>
<dbReference type="GO" id="GO:0055052">
    <property type="term" value="C:ATP-binding cassette (ABC) transporter complex, substrate-binding subunit-containing"/>
    <property type="evidence" value="ECO:0007669"/>
    <property type="project" value="TreeGrafter"/>
</dbReference>
<evidence type="ECO:0000256" key="2">
    <source>
        <dbReference type="ARBA" id="ARBA00005417"/>
    </source>
</evidence>
<evidence type="ECO:0000256" key="4">
    <source>
        <dbReference type="ARBA" id="ARBA00022741"/>
    </source>
</evidence>
<dbReference type="InterPro" id="IPR003439">
    <property type="entry name" value="ABC_transporter-like_ATP-bd"/>
</dbReference>
<feature type="domain" description="ABC transporter" evidence="6">
    <location>
        <begin position="4"/>
        <end position="234"/>
    </location>
</feature>
<dbReference type="InterPro" id="IPR047641">
    <property type="entry name" value="ABC_transpr_MalK/UgpC-like"/>
</dbReference>
<evidence type="ECO:0000313" key="8">
    <source>
        <dbReference type="Proteomes" id="UP000558284"/>
    </source>
</evidence>
<dbReference type="InterPro" id="IPR015855">
    <property type="entry name" value="ABC_transpr_MalK-like"/>
</dbReference>
<keyword evidence="8" id="KW-1185">Reference proteome</keyword>
<dbReference type="EMBL" id="JACDTY010000009">
    <property type="protein sequence ID" value="MBA1142320.1"/>
    <property type="molecule type" value="Genomic_DNA"/>
</dbReference>
<dbReference type="Gene3D" id="3.40.50.300">
    <property type="entry name" value="P-loop containing nucleotide triphosphate hydrolases"/>
    <property type="match status" value="1"/>
</dbReference>
<keyword evidence="5 7" id="KW-0067">ATP-binding</keyword>
<dbReference type="GO" id="GO:0008643">
    <property type="term" value="P:carbohydrate transport"/>
    <property type="evidence" value="ECO:0007669"/>
    <property type="project" value="InterPro"/>
</dbReference>
<dbReference type="SUPFAM" id="SSF52540">
    <property type="entry name" value="P-loop containing nucleoside triphosphate hydrolases"/>
    <property type="match status" value="1"/>
</dbReference>
<keyword evidence="3" id="KW-0813">Transport</keyword>
<dbReference type="GO" id="GO:0005524">
    <property type="term" value="F:ATP binding"/>
    <property type="evidence" value="ECO:0007669"/>
    <property type="project" value="UniProtKB-KW"/>
</dbReference>
<dbReference type="PANTHER" id="PTHR43875:SF1">
    <property type="entry name" value="OSMOPROTECTIVE COMPOUNDS UPTAKE ATP-BINDING PROTEIN GGTA"/>
    <property type="match status" value="1"/>
</dbReference>
<dbReference type="PROSITE" id="PS00211">
    <property type="entry name" value="ABC_TRANSPORTER_1"/>
    <property type="match status" value="1"/>
</dbReference>
<sequence length="359" mass="39221">MVDVSLRGLSKSFGSHPVVHGVDLDIQDGEFVVLVGPSGCGKSTILRMVAGLEDITAGELILGGIMANDLSPKDRNLAMVFQDYALYPNMTVASNIGFGLKMNKVPAEARERRIREIAQLLQLSDYLERKPRALSGGQRQRVAMGRALARSAQLFLFDEPLSNLDAQLRTEVRTQIKILHQKLGMTSIFVTHDQTEAMTLADKIVCLHGGKIAQTGTPEELYNEPKNLFVASFIGSPQINIIEAELDGDILTLSDGQTLSLAQKPIAKSSKRRVLVGIRPEDITDESRIGTINKSKGLRVDYLISETLGSDTFIIGQLGGARVTARCAPTVRHMPGSTVLLHANAERLHLFDPETGRRM</sequence>
<dbReference type="Gene3D" id="2.40.50.140">
    <property type="entry name" value="Nucleic acid-binding proteins"/>
    <property type="match status" value="1"/>
</dbReference>
<proteinExistence type="inferred from homology"/>
<evidence type="ECO:0000259" key="6">
    <source>
        <dbReference type="PROSITE" id="PS50893"/>
    </source>
</evidence>
<dbReference type="GO" id="GO:0140359">
    <property type="term" value="F:ABC-type transporter activity"/>
    <property type="evidence" value="ECO:0007669"/>
    <property type="project" value="InterPro"/>
</dbReference>
<evidence type="ECO:0000313" key="7">
    <source>
        <dbReference type="EMBL" id="MBA1142320.1"/>
    </source>
</evidence>
<evidence type="ECO:0000256" key="1">
    <source>
        <dbReference type="ARBA" id="ARBA00004417"/>
    </source>
</evidence>
<dbReference type="Pfam" id="PF00005">
    <property type="entry name" value="ABC_tran"/>
    <property type="match status" value="1"/>
</dbReference>
<comment type="subcellular location">
    <subcellularLocation>
        <location evidence="1">Cell inner membrane</location>
        <topology evidence="1">Peripheral membrane protein</topology>
    </subcellularLocation>
</comment>
<reference evidence="7 8" key="1">
    <citation type="submission" date="2020-07" db="EMBL/GenBank/DDBJ databases">
        <title>Definition of the novel symbiovar canariense within Mesorhizobium novociceri, a new species of genus Mesorhizobium nodulating Cicer canariense in the Caldera de Taburiente National Park (La Palma, Canary Islands).</title>
        <authorList>
            <person name="Leon-Barrios M."/>
            <person name="Perez-Yepez J."/>
            <person name="Flores-Felix J.D."/>
            <person name="Ramirez-Baena M.H."/>
            <person name="Pulido-Suarez L."/>
            <person name="Igual J.M."/>
            <person name="Velazquez E."/>
            <person name="Peix A."/>
        </authorList>
    </citation>
    <scope>NUCLEOTIDE SEQUENCE [LARGE SCALE GENOMIC DNA]</scope>
    <source>
        <strain evidence="7 8">CCANP35</strain>
    </source>
</reference>
<protein>
    <submittedName>
        <fullName evidence="7">sn-glycerol-3-phosphate ABC transporter ATP-binding protein UgpC</fullName>
    </submittedName>
</protein>
<comment type="similarity">
    <text evidence="2">Belongs to the ABC transporter superfamily.</text>
</comment>
<accession>A0A838BAD6</accession>
<dbReference type="NCBIfam" id="NF008653">
    <property type="entry name" value="PRK11650.1"/>
    <property type="match status" value="1"/>
</dbReference>
<dbReference type="InterPro" id="IPR040582">
    <property type="entry name" value="OB_MalK-like"/>
</dbReference>
<name>A0A838BAD6_9HYPH</name>
<dbReference type="AlphaFoldDB" id="A0A838BAD6"/>
<dbReference type="CDD" id="cd03301">
    <property type="entry name" value="ABC_MalK_N"/>
    <property type="match status" value="1"/>
</dbReference>
<dbReference type="InterPro" id="IPR027417">
    <property type="entry name" value="P-loop_NTPase"/>
</dbReference>
<dbReference type="PANTHER" id="PTHR43875">
    <property type="entry name" value="MALTODEXTRIN IMPORT ATP-BINDING PROTEIN MSMX"/>
    <property type="match status" value="1"/>
</dbReference>
<dbReference type="Gene3D" id="2.40.50.100">
    <property type="match status" value="1"/>
</dbReference>
<organism evidence="7 8">
    <name type="scientific">Mesorhizobium neociceri</name>
    <dbReference type="NCBI Taxonomy" id="1307853"/>
    <lineage>
        <taxon>Bacteria</taxon>
        <taxon>Pseudomonadati</taxon>
        <taxon>Pseudomonadota</taxon>
        <taxon>Alphaproteobacteria</taxon>
        <taxon>Hyphomicrobiales</taxon>
        <taxon>Phyllobacteriaceae</taxon>
        <taxon>Mesorhizobium</taxon>
    </lineage>
</organism>
<dbReference type="InterPro" id="IPR003593">
    <property type="entry name" value="AAA+_ATPase"/>
</dbReference>
<gene>
    <name evidence="7" type="primary">ugpC</name>
    <name evidence="7" type="ORF">H0241_18885</name>
</gene>
<dbReference type="Proteomes" id="UP000558284">
    <property type="component" value="Unassembled WGS sequence"/>
</dbReference>
<dbReference type="FunFam" id="3.40.50.300:FF:000042">
    <property type="entry name" value="Maltose/maltodextrin ABC transporter, ATP-binding protein"/>
    <property type="match status" value="1"/>
</dbReference>
<dbReference type="Pfam" id="PF17912">
    <property type="entry name" value="OB_MalK"/>
    <property type="match status" value="1"/>
</dbReference>
<dbReference type="InterPro" id="IPR017871">
    <property type="entry name" value="ABC_transporter-like_CS"/>
</dbReference>
<dbReference type="InterPro" id="IPR008995">
    <property type="entry name" value="Mo/tungstate-bd_C_term_dom"/>
</dbReference>
<evidence type="ECO:0000256" key="5">
    <source>
        <dbReference type="ARBA" id="ARBA00022840"/>
    </source>
</evidence>
<evidence type="ECO:0000256" key="3">
    <source>
        <dbReference type="ARBA" id="ARBA00022448"/>
    </source>
</evidence>
<dbReference type="SUPFAM" id="SSF50331">
    <property type="entry name" value="MOP-like"/>
    <property type="match status" value="1"/>
</dbReference>
<dbReference type="SMART" id="SM00382">
    <property type="entry name" value="AAA"/>
    <property type="match status" value="1"/>
</dbReference>
<comment type="caution">
    <text evidence="7">The sequence shown here is derived from an EMBL/GenBank/DDBJ whole genome shotgun (WGS) entry which is preliminary data.</text>
</comment>